<dbReference type="EMBL" id="KQ247434">
    <property type="protein sequence ID" value="KNC72188.1"/>
    <property type="molecule type" value="Genomic_DNA"/>
</dbReference>
<dbReference type="RefSeq" id="XP_014146090.1">
    <property type="nucleotide sequence ID" value="XM_014290615.1"/>
</dbReference>
<dbReference type="STRING" id="667725.A0A0L0F7T9"/>
<dbReference type="InterPro" id="IPR036291">
    <property type="entry name" value="NAD(P)-bd_dom_sf"/>
</dbReference>
<feature type="domain" description="3-beta hydroxysteroid dehydrogenase/isomerase" evidence="2">
    <location>
        <begin position="7"/>
        <end position="88"/>
    </location>
</feature>
<feature type="non-terminal residue" evidence="3">
    <location>
        <position position="1"/>
    </location>
</feature>
<evidence type="ECO:0000256" key="1">
    <source>
        <dbReference type="ARBA" id="ARBA00023002"/>
    </source>
</evidence>
<dbReference type="GO" id="GO:0016616">
    <property type="term" value="F:oxidoreductase activity, acting on the CH-OH group of donors, NAD or NADP as acceptor"/>
    <property type="evidence" value="ECO:0007669"/>
    <property type="project" value="InterPro"/>
</dbReference>
<proteinExistence type="predicted"/>
<dbReference type="PANTHER" id="PTHR10366">
    <property type="entry name" value="NAD DEPENDENT EPIMERASE/DEHYDRATASE"/>
    <property type="match status" value="1"/>
</dbReference>
<dbReference type="PANTHER" id="PTHR10366:SF564">
    <property type="entry name" value="STEROL-4-ALPHA-CARBOXYLATE 3-DEHYDROGENASE, DECARBOXYLATING"/>
    <property type="match status" value="1"/>
</dbReference>
<keyword evidence="4" id="KW-1185">Reference proteome</keyword>
<evidence type="ECO:0000313" key="4">
    <source>
        <dbReference type="Proteomes" id="UP000054560"/>
    </source>
</evidence>
<dbReference type="Pfam" id="PF01073">
    <property type="entry name" value="3Beta_HSD"/>
    <property type="match status" value="1"/>
</dbReference>
<sequence>VALSGEKDPEKTVVRPSVVGTQNVLNSLTKDGAKSVKRLVVTSSIASIMDFNAEDNTTFTEEDYNTTSTVENGDAYGFAKSTAEKMVWDQSKVSCC</sequence>
<keyword evidence="1" id="KW-0560">Oxidoreductase</keyword>
<dbReference type="InterPro" id="IPR002225">
    <property type="entry name" value="3Beta_OHSteriod_DH/Estase"/>
</dbReference>
<dbReference type="Gene3D" id="3.40.50.720">
    <property type="entry name" value="NAD(P)-binding Rossmann-like Domain"/>
    <property type="match status" value="1"/>
</dbReference>
<gene>
    <name evidence="3" type="ORF">SARC_15260</name>
</gene>
<dbReference type="AlphaFoldDB" id="A0A0L0F7T9"/>
<organism evidence="3 4">
    <name type="scientific">Sphaeroforma arctica JP610</name>
    <dbReference type="NCBI Taxonomy" id="667725"/>
    <lineage>
        <taxon>Eukaryota</taxon>
        <taxon>Ichthyosporea</taxon>
        <taxon>Ichthyophonida</taxon>
        <taxon>Sphaeroforma</taxon>
    </lineage>
</organism>
<dbReference type="Proteomes" id="UP000054560">
    <property type="component" value="Unassembled WGS sequence"/>
</dbReference>
<accession>A0A0L0F7T9</accession>
<name>A0A0L0F7T9_9EUKA</name>
<evidence type="ECO:0000313" key="3">
    <source>
        <dbReference type="EMBL" id="KNC72188.1"/>
    </source>
</evidence>
<dbReference type="SUPFAM" id="SSF51735">
    <property type="entry name" value="NAD(P)-binding Rossmann-fold domains"/>
    <property type="match status" value="1"/>
</dbReference>
<evidence type="ECO:0000259" key="2">
    <source>
        <dbReference type="Pfam" id="PF01073"/>
    </source>
</evidence>
<dbReference type="GeneID" id="25915764"/>
<reference evidence="3 4" key="1">
    <citation type="submission" date="2011-02" db="EMBL/GenBank/DDBJ databases">
        <title>The Genome Sequence of Sphaeroforma arctica JP610.</title>
        <authorList>
            <consortium name="The Broad Institute Genome Sequencing Platform"/>
            <person name="Russ C."/>
            <person name="Cuomo C."/>
            <person name="Young S.K."/>
            <person name="Zeng Q."/>
            <person name="Gargeya S."/>
            <person name="Alvarado L."/>
            <person name="Berlin A."/>
            <person name="Chapman S.B."/>
            <person name="Chen Z."/>
            <person name="Freedman E."/>
            <person name="Gellesch M."/>
            <person name="Goldberg J."/>
            <person name="Griggs A."/>
            <person name="Gujja S."/>
            <person name="Heilman E."/>
            <person name="Heiman D."/>
            <person name="Howarth C."/>
            <person name="Mehta T."/>
            <person name="Neiman D."/>
            <person name="Pearson M."/>
            <person name="Roberts A."/>
            <person name="Saif S."/>
            <person name="Shea T."/>
            <person name="Shenoy N."/>
            <person name="Sisk P."/>
            <person name="Stolte C."/>
            <person name="Sykes S."/>
            <person name="White J."/>
            <person name="Yandava C."/>
            <person name="Burger G."/>
            <person name="Gray M.W."/>
            <person name="Holland P.W.H."/>
            <person name="King N."/>
            <person name="Lang F.B.F."/>
            <person name="Roger A.J."/>
            <person name="Ruiz-Trillo I."/>
            <person name="Haas B."/>
            <person name="Nusbaum C."/>
            <person name="Birren B."/>
        </authorList>
    </citation>
    <scope>NUCLEOTIDE SEQUENCE [LARGE SCALE GENOMIC DNA]</scope>
    <source>
        <strain evidence="3 4">JP610</strain>
    </source>
</reference>
<dbReference type="GO" id="GO:0006694">
    <property type="term" value="P:steroid biosynthetic process"/>
    <property type="evidence" value="ECO:0007669"/>
    <property type="project" value="InterPro"/>
</dbReference>
<protein>
    <recommendedName>
        <fullName evidence="2">3-beta hydroxysteroid dehydrogenase/isomerase domain-containing protein</fullName>
    </recommendedName>
</protein>
<dbReference type="InterPro" id="IPR050425">
    <property type="entry name" value="NAD(P)_dehydrat-like"/>
</dbReference>
<dbReference type="OrthoDB" id="2735536at2759"/>